<evidence type="ECO:0000256" key="10">
    <source>
        <dbReference type="ARBA" id="ARBA00023157"/>
    </source>
</evidence>
<evidence type="ECO:0000313" key="18">
    <source>
        <dbReference type="Proteomes" id="UP000749559"/>
    </source>
</evidence>
<dbReference type="Pfam" id="PF00754">
    <property type="entry name" value="F5_F8_type_C"/>
    <property type="match status" value="1"/>
</dbReference>
<dbReference type="PANTHER" id="PTHR10199:SF110">
    <property type="entry name" value="TSP C-TERMINAL DOMAIN-CONTAINING PROTEIN"/>
    <property type="match status" value="1"/>
</dbReference>
<dbReference type="PRINTS" id="PR00205">
    <property type="entry name" value="CADHERIN"/>
</dbReference>
<dbReference type="GO" id="GO:0005886">
    <property type="term" value="C:plasma membrane"/>
    <property type="evidence" value="ECO:0007669"/>
    <property type="project" value="InterPro"/>
</dbReference>
<dbReference type="SUPFAM" id="SSF49785">
    <property type="entry name" value="Galactose-binding domain-like"/>
    <property type="match status" value="1"/>
</dbReference>
<comment type="caution">
    <text evidence="13">Lacks conserved residue(s) required for the propagation of feature annotation.</text>
</comment>
<dbReference type="InterPro" id="IPR003367">
    <property type="entry name" value="Thrombospondin_3-like_rpt"/>
</dbReference>
<dbReference type="InterPro" id="IPR000742">
    <property type="entry name" value="EGF"/>
</dbReference>
<sequence>MRFLLRLILLGVVYVILCVSPTHGQDFWPAHEFYNDRFSTFMTVEYTEDETRNGMFTQEDTVDSPYRYPRPGDPCLGCECDIDAGTVENCLGPVVSLVGQTFTNITNNTFPDPTLITDITIVDCPNFAKTSENVFQGMVQLETMLIQDTLLEIIPDLSDTILTKLNLNHNKIHFDTRNYTRFMMPSTLTHISLTNNEIIWLPSDFLAGTSVKFASFANNKLKQFPQEAVRGLTDLVYLGVEGNEITSISKRNMIALDTSPMFQHLNLSNNLIRTIAAGAFNVLPNLQLLELHQNSLETLAWKVFYDLPELLYLDLNNNNLETLPANSLVNLPKLRELRLHSQKTPMTSIAFNAFNGINSNLFMLWVSDNSLPNYPHQALGEDIYPTLAQVHAEDNQIVNHTDYGQEAFSINLRATWKARLKTFVPFETTPNVQTLWLSSNRIEEIEEDDFCEMTILTRLHLAGNLLTEDTIHVTAWACNLRLEFLDLSFNRIQYIPEAIRHSTGLPAIEELRLQSNKLTFLQRYAFSDLSTLKTLWLHNNGIISIEDGSFPEDNLNELSLYNNEFRFLHSNPFSNLGNLAELLLSGNDITVIPDDAFHGSPIQHLELQYNKIGRIMKPHFRDCPMGTRLYLQNNDLAYIEDGSFDYFTSVLEMDLSNNKLTSLPVGGDFHDLNLDYLNIENNRITRIKNGTFKNLATNEDINLQTNRISVIEPNAFNSVNSKKITLQDNIIHHVYTESFIDVNADNILIDNSLLEEIPYCTFKNVVAKKLDLSSGKITTIHDQAFCTVDVNNLLLNNNLLSKIEGRLFSDACIIGTLSLKSNLLKSIPPETFLGLSVTTVLLEDNLIYVYPAQALSEINNIQQLSLARNQLEEIPLFSFVTMINLRSLNIAENKLIEIKDDAFAPLSLLTDLILNNNQIQRIHDGAWNGLTNLKNLEIQNNQVAYLPPFPEATQFESLDASNNQIFAMADLLFNLTKSDSISSVNLLNNPLGCSCNNYLSLLNVAEAIVGGECYFPLPRIVPALNYTFAKGSKDESHYFLNANVTTDDFQCPGYNVTTTALAEYELTVSWEQPADLILPCYVNCPNGTNSSISPAMLDYRVVCSSYVGPVLTFNLTSPTSVLIFSHTFGQADGVVAGVDYSCTVQTDDAGYTSAKSAPSYITTIEVLSNLGGGNHPRDYILEMFLTDFSRGHPDFTGLSEAVIDMPEYVDSPYGAWLSISNTPTADTFSDWFRDVSPSNHVYKENLTLAYVLGTDPYKNRYFDFDFYPLDGRGFLAEGQRDCSNIVHNFGFTSSIREGFIYQGDEVIVLAGGDEMWLYINKTLVLQLITDPNDVNIPCMSVDLTPASNSGGGLITPEIGLLSGSYDCLSLVPVTSQSVWLELEVGETFHFDMFHVERYWCKSKIFIETVGMVFVQNATEQPPLDYSMTVGEDFHINGIIGTVNLIDHFSFGPYTLDITRGNEGRHFTAVEDTPANQALGVAPPVVPPTYTTLPGINISFVECSVPSVITPDPDIPGIESFSISTSTSLVTLATSLDYEYLDKYVLVLKVTDQGTMLEGTICIRILLLDVNDNCPELSQTAFNIEAIPALKPEPWLSINVSDIDSGVNQDINFYISDTISNPPLSGWNDTFDLYEVVYNQTTDITVTIAAIDKGDPPRGKTATVTITLWNTCLIDVLHRPVPHYPYVSNDTGEFYFSVPGYWVYNYPCRDTIGIANAIIYDELMDASTHHFLGYPGRGRLNMTFESYKLLSGGWVADVSDTAQWIQADLMEPHIIHQIQLQGREDENEWVTQVRILYSNNTLGPFVTYTDDSAVTDFPGSSDRNTIVLIDLVPPLYGQIVRLNPRAWFGQIALRFEVVGCPIQKQFYHDVNCQRCVAGYYCEGDGLHHPCGWCDPDSNTTCNAIPSEHSYGESSQCEPCPEGHICHQGLAEYCPEFHYIYCTNTCPATCTQCETGYACNAGLKYACPNGTYSDGYQTECLMCEPGTYQDLPLQDHCINCPTGFYSSAMKDQCSWCPEFSYSKPDGTGCVACDPSVCACMQDPYPCFEDDQSRVPCHDLDGGGFTCDGCPGGYSGDGVTCVDVDECFADKPCFWERCLNTVPGYQCYECPEGYNGTYEDGITVIDTMRVFQYHNYELDGIQYQRCWDVDECLINNGRCDPHSTCFNAVGNFSCGPCHKGYLGNPYCTCYPDNFCETGQHTCDGNATCTYLGPAAYRCDCIDGYSGNGYVCDIDFDLDGRPYRNIPCEDPECYRDNCPNLPNSGQEDNDSDSAGDYCDDDDDNDGKPDWADNCPLVFNLNQADTDGDGIGDACDNCPSVNDTDQTDTDLDGLGNPCDSDIDGDGTANGADNCVYIANDQTNADGDLFGDACDNCPIVSNNVQTDTNQNGYGDACDGTTNIDQDGDGVPDSADNCYFAVNPSQADTDNDGIGDACDDDMDGDGVSNEVDNCLYVPNSGQEDKNDDGIGDVCTGDTDGDGVLDQYDACRNNKYINTTDFFHSTYIDLDPTAVNSIDPRWEIIHDGKEIRQLEDAVEKPVMLISKASYETLDYSGTFYVRSDDKDNYIGFVFGYQNNQKFYVVMWQSNNTNKDLTAYRGGLRGLQIKVVTSSTGPGKALGNALWHSADTPGQVKVIWHDPGMTGWVHRTPYRWHLYHRPTSGRIRFRLVEGNATVIDSGNIYDTTIPGGRIGVFSYNQPQCVWSYLVARCEDRINEALLLDGVDDYVELGTIAELGIVDSFTFETWLMLPDSYSSTKQPIICTDNSVLCVYIENGLLKGQYGTTIIEGATTIQAEYWHHVTMRYDAQNYILSLYINGTSLSAPNPEAVQHDISPVCWNIDELGLWKHCDDVINNDTTLYLGTENKTAFFQGKVDEVRLSNIYLQNTELDGHMTSAGLWWQKHKQYGLVHLDMDENDDDVILQDKGNAAHNCTMYGAPQFVMSYKNRGRFENTYTNNRR</sequence>
<evidence type="ECO:0000256" key="9">
    <source>
        <dbReference type="ARBA" id="ARBA00023136"/>
    </source>
</evidence>
<comment type="similarity">
    <text evidence="2">Belongs to the thrombospondin family.</text>
</comment>
<evidence type="ECO:0000256" key="13">
    <source>
        <dbReference type="PROSITE-ProRule" id="PRU00076"/>
    </source>
</evidence>
<feature type="repeat" description="TSP type-3" evidence="14">
    <location>
        <begin position="2263"/>
        <end position="2298"/>
    </location>
</feature>
<dbReference type="PROSITE" id="PS51234">
    <property type="entry name" value="TSP3"/>
    <property type="match status" value="2"/>
</dbReference>
<dbReference type="PROSITE" id="PS01186">
    <property type="entry name" value="EGF_2"/>
    <property type="match status" value="1"/>
</dbReference>
<dbReference type="SMART" id="SM00365">
    <property type="entry name" value="LRR_SD22"/>
    <property type="match status" value="5"/>
</dbReference>
<dbReference type="Gene3D" id="3.80.10.10">
    <property type="entry name" value="Ribonuclease Inhibitor"/>
    <property type="match status" value="8"/>
</dbReference>
<evidence type="ECO:0000256" key="1">
    <source>
        <dbReference type="ARBA" id="ARBA00004370"/>
    </source>
</evidence>
<dbReference type="SMART" id="SM00369">
    <property type="entry name" value="LRR_TYP"/>
    <property type="match status" value="22"/>
</dbReference>
<evidence type="ECO:0000256" key="14">
    <source>
        <dbReference type="PROSITE-ProRule" id="PRU00634"/>
    </source>
</evidence>
<keyword evidence="9" id="KW-0472">Membrane</keyword>
<feature type="chain" id="PRO_5043568663" evidence="16">
    <location>
        <begin position="25"/>
        <end position="2952"/>
    </location>
</feature>
<dbReference type="SUPFAM" id="SSF49313">
    <property type="entry name" value="Cadherin-like"/>
    <property type="match status" value="2"/>
</dbReference>
<feature type="compositionally biased region" description="Acidic residues" evidence="15">
    <location>
        <begin position="2263"/>
        <end position="2278"/>
    </location>
</feature>
<dbReference type="GO" id="GO:0007156">
    <property type="term" value="P:homophilic cell adhesion via plasma membrane adhesion molecules"/>
    <property type="evidence" value="ECO:0007669"/>
    <property type="project" value="InterPro"/>
</dbReference>
<comment type="caution">
    <text evidence="17">The sequence shown here is derived from an EMBL/GenBank/DDBJ whole genome shotgun (WGS) entry which is preliminary data.</text>
</comment>
<name>A0A8J1XVS6_OWEFU</name>
<evidence type="ECO:0000256" key="8">
    <source>
        <dbReference type="ARBA" id="ARBA00022889"/>
    </source>
</evidence>
<dbReference type="InterPro" id="IPR020894">
    <property type="entry name" value="Cadherin_CS"/>
</dbReference>
<dbReference type="SUPFAM" id="SSF103647">
    <property type="entry name" value="TSP type-3 repeat"/>
    <property type="match status" value="3"/>
</dbReference>
<dbReference type="PROSITE" id="PS00232">
    <property type="entry name" value="CADHERIN_1"/>
    <property type="match status" value="1"/>
</dbReference>
<dbReference type="CDD" id="cd00057">
    <property type="entry name" value="FA58C"/>
    <property type="match status" value="1"/>
</dbReference>
<dbReference type="SMART" id="SM01411">
    <property type="entry name" value="Ephrin_rec_like"/>
    <property type="match status" value="3"/>
</dbReference>
<dbReference type="Gene3D" id="2.60.120.200">
    <property type="match status" value="2"/>
</dbReference>
<dbReference type="InterPro" id="IPR008859">
    <property type="entry name" value="Thrombospondin_C"/>
</dbReference>
<keyword evidence="7 12" id="KW-0106">Calcium</keyword>
<evidence type="ECO:0000256" key="11">
    <source>
        <dbReference type="ARBA" id="ARBA00023180"/>
    </source>
</evidence>
<keyword evidence="8" id="KW-0130">Cell adhesion</keyword>
<dbReference type="InterPro" id="IPR015919">
    <property type="entry name" value="Cadherin-like_sf"/>
</dbReference>
<comment type="subcellular location">
    <subcellularLocation>
        <location evidence="1">Membrane</location>
    </subcellularLocation>
</comment>
<dbReference type="InterPro" id="IPR017897">
    <property type="entry name" value="Thrombospondin_3_rpt"/>
</dbReference>
<dbReference type="Gene3D" id="2.10.25.10">
    <property type="entry name" value="Laminin"/>
    <property type="match status" value="2"/>
</dbReference>
<feature type="repeat" description="TSP type-3" evidence="14">
    <location>
        <begin position="2420"/>
        <end position="2455"/>
    </location>
</feature>
<dbReference type="Pfam" id="PF02412">
    <property type="entry name" value="TSP_3"/>
    <property type="match status" value="5"/>
</dbReference>
<dbReference type="Pfam" id="PF13385">
    <property type="entry name" value="Laminin_G_3"/>
    <property type="match status" value="1"/>
</dbReference>
<dbReference type="PROSITE" id="PS50268">
    <property type="entry name" value="CADHERIN_2"/>
    <property type="match status" value="1"/>
</dbReference>
<dbReference type="SMART" id="SM00179">
    <property type="entry name" value="EGF_CA"/>
    <property type="match status" value="2"/>
</dbReference>
<dbReference type="InterPro" id="IPR000421">
    <property type="entry name" value="FA58C"/>
</dbReference>
<dbReference type="Pfam" id="PF07699">
    <property type="entry name" value="Ephrin_rec_like"/>
    <property type="match status" value="1"/>
</dbReference>
<dbReference type="InterPro" id="IPR001881">
    <property type="entry name" value="EGF-like_Ca-bd_dom"/>
</dbReference>
<evidence type="ECO:0000256" key="5">
    <source>
        <dbReference type="ARBA" id="ARBA00022729"/>
    </source>
</evidence>
<feature type="region of interest" description="Disordered" evidence="15">
    <location>
        <begin position="2258"/>
        <end position="2278"/>
    </location>
</feature>
<dbReference type="InterPro" id="IPR003591">
    <property type="entry name" value="Leu-rich_rpt_typical-subtyp"/>
</dbReference>
<dbReference type="SUPFAM" id="SSF49899">
    <property type="entry name" value="Concanavalin A-like lectins/glucanases"/>
    <property type="match status" value="2"/>
</dbReference>
<keyword evidence="10" id="KW-1015">Disulfide bond</keyword>
<dbReference type="Proteomes" id="UP000749559">
    <property type="component" value="Unassembled WGS sequence"/>
</dbReference>
<keyword evidence="11" id="KW-0325">Glycoprotein</keyword>
<dbReference type="InterPro" id="IPR008979">
    <property type="entry name" value="Galactose-bd-like_sf"/>
</dbReference>
<evidence type="ECO:0000313" key="17">
    <source>
        <dbReference type="EMBL" id="CAH1786413.1"/>
    </source>
</evidence>
<dbReference type="InterPro" id="IPR001611">
    <property type="entry name" value="Leu-rich_rpt"/>
</dbReference>
<keyword evidence="5 16" id="KW-0732">Signal</keyword>
<dbReference type="SMART" id="SM00231">
    <property type="entry name" value="FA58C"/>
    <property type="match status" value="1"/>
</dbReference>
<dbReference type="SUPFAM" id="SSF52058">
    <property type="entry name" value="L domain-like"/>
    <property type="match status" value="3"/>
</dbReference>
<dbReference type="Gene3D" id="2.10.50.10">
    <property type="entry name" value="Tumor Necrosis Factor Receptor, subunit A, domain 2"/>
    <property type="match status" value="1"/>
</dbReference>
<dbReference type="OrthoDB" id="14563at2759"/>
<dbReference type="PROSITE" id="PS51236">
    <property type="entry name" value="TSP_CTER"/>
    <property type="match status" value="1"/>
</dbReference>
<dbReference type="GO" id="GO:0005576">
    <property type="term" value="C:extracellular region"/>
    <property type="evidence" value="ECO:0007669"/>
    <property type="project" value="InterPro"/>
</dbReference>
<evidence type="ECO:0000256" key="12">
    <source>
        <dbReference type="PROSITE-ProRule" id="PRU00043"/>
    </source>
</evidence>
<dbReference type="PROSITE" id="PS51450">
    <property type="entry name" value="LRR"/>
    <property type="match status" value="7"/>
</dbReference>
<dbReference type="PROSITE" id="PS50022">
    <property type="entry name" value="FA58C_3"/>
    <property type="match status" value="1"/>
</dbReference>
<protein>
    <submittedName>
        <fullName evidence="17">Uncharacterized protein</fullName>
    </submittedName>
</protein>
<dbReference type="Pfam" id="PF05735">
    <property type="entry name" value="TSP_C"/>
    <property type="match status" value="1"/>
</dbReference>
<dbReference type="PROSITE" id="PS01286">
    <property type="entry name" value="FA58C_2"/>
    <property type="match status" value="1"/>
</dbReference>
<dbReference type="Gene3D" id="2.60.40.60">
    <property type="entry name" value="Cadherins"/>
    <property type="match status" value="2"/>
</dbReference>
<reference evidence="17" key="1">
    <citation type="submission" date="2022-03" db="EMBL/GenBank/DDBJ databases">
        <authorList>
            <person name="Martin C."/>
        </authorList>
    </citation>
    <scope>NUCLEOTIDE SEQUENCE</scope>
</reference>
<dbReference type="PROSITE" id="PS01187">
    <property type="entry name" value="EGF_CA"/>
    <property type="match status" value="2"/>
</dbReference>
<dbReference type="InterPro" id="IPR032675">
    <property type="entry name" value="LRR_dom_sf"/>
</dbReference>
<dbReference type="GO" id="GO:0005509">
    <property type="term" value="F:calcium ion binding"/>
    <property type="evidence" value="ECO:0007669"/>
    <property type="project" value="UniProtKB-UniRule"/>
</dbReference>
<keyword evidence="3 13" id="KW-0245">EGF-like domain</keyword>
<evidence type="ECO:0000256" key="6">
    <source>
        <dbReference type="ARBA" id="ARBA00022737"/>
    </source>
</evidence>
<dbReference type="InterPro" id="IPR013320">
    <property type="entry name" value="ConA-like_dom_sf"/>
</dbReference>
<dbReference type="FunFam" id="4.10.1080.10:FF:000001">
    <property type="entry name" value="Thrombospondin 3"/>
    <property type="match status" value="1"/>
</dbReference>
<feature type="signal peptide" evidence="16">
    <location>
        <begin position="1"/>
        <end position="24"/>
    </location>
</feature>
<dbReference type="InterPro" id="IPR024731">
    <property type="entry name" value="NELL2-like_EGF"/>
</dbReference>
<dbReference type="PANTHER" id="PTHR10199">
    <property type="entry name" value="THROMBOSPONDIN"/>
    <property type="match status" value="1"/>
</dbReference>
<evidence type="ECO:0000256" key="7">
    <source>
        <dbReference type="ARBA" id="ARBA00022837"/>
    </source>
</evidence>
<evidence type="ECO:0000256" key="3">
    <source>
        <dbReference type="ARBA" id="ARBA00022536"/>
    </source>
</evidence>
<dbReference type="Pfam" id="PF13855">
    <property type="entry name" value="LRR_8"/>
    <property type="match status" value="3"/>
</dbReference>
<dbReference type="InterPro" id="IPR026906">
    <property type="entry name" value="LRR_5"/>
</dbReference>
<dbReference type="EMBL" id="CAIIXF020000006">
    <property type="protein sequence ID" value="CAH1786413.1"/>
    <property type="molecule type" value="Genomic_DNA"/>
</dbReference>
<evidence type="ECO:0000256" key="16">
    <source>
        <dbReference type="SAM" id="SignalP"/>
    </source>
</evidence>
<dbReference type="Gene3D" id="4.10.1080.10">
    <property type="entry name" value="TSP type-3 repeat"/>
    <property type="match status" value="3"/>
</dbReference>
<keyword evidence="6" id="KW-0677">Repeat</keyword>
<dbReference type="InterPro" id="IPR028974">
    <property type="entry name" value="TSP_type-3_rpt"/>
</dbReference>
<evidence type="ECO:0000256" key="15">
    <source>
        <dbReference type="SAM" id="MobiDB-lite"/>
    </source>
</evidence>
<dbReference type="SMART" id="SM00181">
    <property type="entry name" value="EGF"/>
    <property type="match status" value="5"/>
</dbReference>
<dbReference type="CDD" id="cd11304">
    <property type="entry name" value="Cadherin_repeat"/>
    <property type="match status" value="2"/>
</dbReference>
<dbReference type="PROSITE" id="PS50026">
    <property type="entry name" value="EGF_3"/>
    <property type="match status" value="1"/>
</dbReference>
<dbReference type="SMART" id="SM00112">
    <property type="entry name" value="CA"/>
    <property type="match status" value="2"/>
</dbReference>
<accession>A0A8J1XVS6</accession>
<evidence type="ECO:0000256" key="2">
    <source>
        <dbReference type="ARBA" id="ARBA00009456"/>
    </source>
</evidence>
<keyword evidence="18" id="KW-1185">Reference proteome</keyword>
<evidence type="ECO:0000256" key="4">
    <source>
        <dbReference type="ARBA" id="ARBA00022614"/>
    </source>
</evidence>
<organism evidence="17 18">
    <name type="scientific">Owenia fusiformis</name>
    <name type="common">Polychaete worm</name>
    <dbReference type="NCBI Taxonomy" id="6347"/>
    <lineage>
        <taxon>Eukaryota</taxon>
        <taxon>Metazoa</taxon>
        <taxon>Spiralia</taxon>
        <taxon>Lophotrochozoa</taxon>
        <taxon>Annelida</taxon>
        <taxon>Polychaeta</taxon>
        <taxon>Sedentaria</taxon>
        <taxon>Canalipalpata</taxon>
        <taxon>Sabellida</taxon>
        <taxon>Oweniida</taxon>
        <taxon>Oweniidae</taxon>
        <taxon>Owenia</taxon>
    </lineage>
</organism>
<dbReference type="InterPro" id="IPR011641">
    <property type="entry name" value="Tyr-kin_ephrin_A/B_rcpt-like"/>
</dbReference>
<gene>
    <name evidence="17" type="ORF">OFUS_LOCUS12318</name>
</gene>
<dbReference type="Pfam" id="PF13306">
    <property type="entry name" value="LRR_5"/>
    <property type="match status" value="2"/>
</dbReference>
<dbReference type="InterPro" id="IPR018097">
    <property type="entry name" value="EGF_Ca-bd_CS"/>
</dbReference>
<dbReference type="PROSITE" id="PS01285">
    <property type="entry name" value="FA58C_1"/>
    <property type="match status" value="1"/>
</dbReference>
<proteinExistence type="inferred from homology"/>
<dbReference type="Pfam" id="PF12947">
    <property type="entry name" value="EGF_3"/>
    <property type="match status" value="1"/>
</dbReference>
<dbReference type="CDD" id="cd00054">
    <property type="entry name" value="EGF_CA"/>
    <property type="match status" value="2"/>
</dbReference>
<dbReference type="InterPro" id="IPR002126">
    <property type="entry name" value="Cadherin-like_dom"/>
</dbReference>
<keyword evidence="4" id="KW-0433">Leucine-rich repeat</keyword>
<dbReference type="Gene3D" id="2.60.120.260">
    <property type="entry name" value="Galactose-binding domain-like"/>
    <property type="match status" value="1"/>
</dbReference>